<proteinExistence type="inferred from homology"/>
<dbReference type="GO" id="GO:0005737">
    <property type="term" value="C:cytoplasm"/>
    <property type="evidence" value="ECO:0007669"/>
    <property type="project" value="UniProtKB-ARBA"/>
</dbReference>
<evidence type="ECO:0000313" key="7">
    <source>
        <dbReference type="Proteomes" id="UP000334019"/>
    </source>
</evidence>
<name>A0A5Q2RIL5_9ACTN</name>
<organism evidence="6 7">
    <name type="scientific">Actinomarinicola tropica</name>
    <dbReference type="NCBI Taxonomy" id="2789776"/>
    <lineage>
        <taxon>Bacteria</taxon>
        <taxon>Bacillati</taxon>
        <taxon>Actinomycetota</taxon>
        <taxon>Acidimicrobiia</taxon>
        <taxon>Acidimicrobiales</taxon>
        <taxon>Iamiaceae</taxon>
        <taxon>Actinomarinicola</taxon>
    </lineage>
</organism>
<protein>
    <recommendedName>
        <fullName evidence="4 5">Large ribosomal subunit protein bL33</fullName>
    </recommendedName>
</protein>
<evidence type="ECO:0000313" key="6">
    <source>
        <dbReference type="EMBL" id="QGG93837.1"/>
    </source>
</evidence>
<evidence type="ECO:0000256" key="1">
    <source>
        <dbReference type="ARBA" id="ARBA00007596"/>
    </source>
</evidence>
<gene>
    <name evidence="5 6" type="primary">rpmG</name>
    <name evidence="6" type="ORF">GH723_01215</name>
</gene>
<accession>A0A5Q2RIL5</accession>
<dbReference type="Gene3D" id="2.20.28.120">
    <property type="entry name" value="Ribosomal protein L33"/>
    <property type="match status" value="1"/>
</dbReference>
<evidence type="ECO:0000256" key="4">
    <source>
        <dbReference type="ARBA" id="ARBA00035176"/>
    </source>
</evidence>
<dbReference type="GO" id="GO:0005840">
    <property type="term" value="C:ribosome"/>
    <property type="evidence" value="ECO:0007669"/>
    <property type="project" value="UniProtKB-KW"/>
</dbReference>
<dbReference type="InterPro" id="IPR038584">
    <property type="entry name" value="Ribosomal_bL33_sf"/>
</dbReference>
<comment type="similarity">
    <text evidence="1 5">Belongs to the bacterial ribosomal protein bL33 family.</text>
</comment>
<dbReference type="InterPro" id="IPR001705">
    <property type="entry name" value="Ribosomal_bL33"/>
</dbReference>
<dbReference type="NCBIfam" id="TIGR01023">
    <property type="entry name" value="rpmG_bact"/>
    <property type="match status" value="1"/>
</dbReference>
<dbReference type="RefSeq" id="WP_153757943.1">
    <property type="nucleotide sequence ID" value="NZ_CP045851.1"/>
</dbReference>
<keyword evidence="3 5" id="KW-0687">Ribonucleoprotein</keyword>
<dbReference type="GO" id="GO:0006412">
    <property type="term" value="P:translation"/>
    <property type="evidence" value="ECO:0007669"/>
    <property type="project" value="UniProtKB-UniRule"/>
</dbReference>
<dbReference type="NCBIfam" id="NF001860">
    <property type="entry name" value="PRK00595.1"/>
    <property type="match status" value="1"/>
</dbReference>
<dbReference type="InterPro" id="IPR011332">
    <property type="entry name" value="Ribosomal_zn-bd"/>
</dbReference>
<sequence>MAASDKRVHVTLECQTCKRRNYITTKNKTNQRERIELKKYCRWDRAHTLHKETR</sequence>
<evidence type="ECO:0000256" key="5">
    <source>
        <dbReference type="HAMAP-Rule" id="MF_00294"/>
    </source>
</evidence>
<dbReference type="NCBIfam" id="NF001764">
    <property type="entry name" value="PRK00504.1"/>
    <property type="match status" value="1"/>
</dbReference>
<dbReference type="SUPFAM" id="SSF57829">
    <property type="entry name" value="Zn-binding ribosomal proteins"/>
    <property type="match status" value="1"/>
</dbReference>
<dbReference type="Pfam" id="PF00471">
    <property type="entry name" value="Ribosomal_L33"/>
    <property type="match status" value="1"/>
</dbReference>
<dbReference type="AlphaFoldDB" id="A0A5Q2RIL5"/>
<dbReference type="HAMAP" id="MF_00294">
    <property type="entry name" value="Ribosomal_bL33"/>
    <property type="match status" value="1"/>
</dbReference>
<keyword evidence="2 5" id="KW-0689">Ribosomal protein</keyword>
<dbReference type="PANTHER" id="PTHR43168">
    <property type="entry name" value="50S RIBOSOMAL PROTEIN L33, CHLOROPLASTIC"/>
    <property type="match status" value="1"/>
</dbReference>
<dbReference type="GO" id="GO:1990904">
    <property type="term" value="C:ribonucleoprotein complex"/>
    <property type="evidence" value="ECO:0007669"/>
    <property type="project" value="UniProtKB-KW"/>
</dbReference>
<dbReference type="Proteomes" id="UP000334019">
    <property type="component" value="Chromosome"/>
</dbReference>
<reference evidence="6 7" key="1">
    <citation type="submission" date="2019-11" db="EMBL/GenBank/DDBJ databases">
        <authorList>
            <person name="He Y."/>
        </authorList>
    </citation>
    <scope>NUCLEOTIDE SEQUENCE [LARGE SCALE GENOMIC DNA]</scope>
    <source>
        <strain evidence="6 7">SCSIO 58843</strain>
    </source>
</reference>
<dbReference type="EMBL" id="CP045851">
    <property type="protein sequence ID" value="QGG93837.1"/>
    <property type="molecule type" value="Genomic_DNA"/>
</dbReference>
<evidence type="ECO:0000256" key="2">
    <source>
        <dbReference type="ARBA" id="ARBA00022980"/>
    </source>
</evidence>
<dbReference type="KEGG" id="atq:GH723_01215"/>
<dbReference type="GO" id="GO:0003735">
    <property type="term" value="F:structural constituent of ribosome"/>
    <property type="evidence" value="ECO:0007669"/>
    <property type="project" value="InterPro"/>
</dbReference>
<keyword evidence="7" id="KW-1185">Reference proteome</keyword>
<evidence type="ECO:0000256" key="3">
    <source>
        <dbReference type="ARBA" id="ARBA00023274"/>
    </source>
</evidence>
<dbReference type="PANTHER" id="PTHR43168:SF2">
    <property type="entry name" value="LARGE RIBOSOMAL SUBUNIT PROTEIN BL33C"/>
    <property type="match status" value="1"/>
</dbReference>